<evidence type="ECO:0000313" key="3">
    <source>
        <dbReference type="EMBL" id="SMC46656.1"/>
    </source>
</evidence>
<evidence type="ECO:0000259" key="2">
    <source>
        <dbReference type="PROSITE" id="PS51094"/>
    </source>
</evidence>
<dbReference type="GO" id="GO:0030295">
    <property type="term" value="F:protein kinase activator activity"/>
    <property type="evidence" value="ECO:0007669"/>
    <property type="project" value="TreeGrafter"/>
</dbReference>
<dbReference type="PROSITE" id="PS51094">
    <property type="entry name" value="PTS_EIIA_TYPE_2"/>
    <property type="match status" value="1"/>
</dbReference>
<accession>A0A1W1ZE93</accession>
<dbReference type="InterPro" id="IPR041657">
    <property type="entry name" value="HTH_17"/>
</dbReference>
<feature type="domain" description="PTS EIIA type-2" evidence="2">
    <location>
        <begin position="75"/>
        <end position="219"/>
    </location>
</feature>
<evidence type="ECO:0000259" key="1">
    <source>
        <dbReference type="PROSITE" id="PS50943"/>
    </source>
</evidence>
<dbReference type="PANTHER" id="PTHR47738">
    <property type="entry name" value="PTS SYSTEM FRUCTOSE-LIKE EIIA COMPONENT-RELATED"/>
    <property type="match status" value="1"/>
</dbReference>
<proteinExistence type="predicted"/>
<dbReference type="SUPFAM" id="SSF46955">
    <property type="entry name" value="Putative DNA-binding domain"/>
    <property type="match status" value="1"/>
</dbReference>
<dbReference type="GO" id="GO:0003677">
    <property type="term" value="F:DNA binding"/>
    <property type="evidence" value="ECO:0007669"/>
    <property type="project" value="InterPro"/>
</dbReference>
<dbReference type="STRING" id="1121400.SAMN02746065_102232"/>
<dbReference type="InterPro" id="IPR016152">
    <property type="entry name" value="PTrfase/Anion_transptr"/>
</dbReference>
<reference evidence="3 4" key="1">
    <citation type="submission" date="2017-04" db="EMBL/GenBank/DDBJ databases">
        <authorList>
            <person name="Afonso C.L."/>
            <person name="Miller P.J."/>
            <person name="Scott M.A."/>
            <person name="Spackman E."/>
            <person name="Goraichik I."/>
            <person name="Dimitrov K.M."/>
            <person name="Suarez D.L."/>
            <person name="Swayne D.E."/>
        </authorList>
    </citation>
    <scope>NUCLEOTIDE SEQUENCE [LARGE SCALE GENOMIC DNA]</scope>
    <source>
        <strain evidence="3 4">DSM 3385</strain>
    </source>
</reference>
<dbReference type="InterPro" id="IPR010093">
    <property type="entry name" value="SinI_DNA-bd"/>
</dbReference>
<dbReference type="PANTHER" id="PTHR47738:SF1">
    <property type="entry name" value="NITROGEN REGULATORY PROTEIN"/>
    <property type="match status" value="1"/>
</dbReference>
<dbReference type="Proteomes" id="UP000192418">
    <property type="component" value="Unassembled WGS sequence"/>
</dbReference>
<protein>
    <submittedName>
        <fullName evidence="3">PTS IIA-like nitrogen-regulatory protein PtsN</fullName>
    </submittedName>
</protein>
<dbReference type="Pfam" id="PF12728">
    <property type="entry name" value="HTH_17"/>
    <property type="match status" value="1"/>
</dbReference>
<dbReference type="InterPro" id="IPR009061">
    <property type="entry name" value="DNA-bd_dom_put_sf"/>
</dbReference>
<feature type="domain" description="HTH cro/C1-type" evidence="1">
    <location>
        <begin position="2"/>
        <end position="19"/>
    </location>
</feature>
<keyword evidence="4" id="KW-1185">Reference proteome</keyword>
<evidence type="ECO:0000313" key="4">
    <source>
        <dbReference type="Proteomes" id="UP000192418"/>
    </source>
</evidence>
<organism evidence="3 4">
    <name type="scientific">Desulfocicer vacuolatum DSM 3385</name>
    <dbReference type="NCBI Taxonomy" id="1121400"/>
    <lineage>
        <taxon>Bacteria</taxon>
        <taxon>Pseudomonadati</taxon>
        <taxon>Thermodesulfobacteriota</taxon>
        <taxon>Desulfobacteria</taxon>
        <taxon>Desulfobacterales</taxon>
        <taxon>Desulfobacteraceae</taxon>
        <taxon>Desulfocicer</taxon>
    </lineage>
</organism>
<dbReference type="NCBIfam" id="TIGR01764">
    <property type="entry name" value="excise"/>
    <property type="match status" value="1"/>
</dbReference>
<dbReference type="InterPro" id="IPR002178">
    <property type="entry name" value="PTS_EIIA_type-2_dom"/>
</dbReference>
<dbReference type="SUPFAM" id="SSF55804">
    <property type="entry name" value="Phoshotransferase/anion transport protein"/>
    <property type="match status" value="1"/>
</dbReference>
<dbReference type="InterPro" id="IPR001387">
    <property type="entry name" value="Cro/C1-type_HTH"/>
</dbReference>
<sequence length="228" mass="24990">MIQTLEKIAQRLNLSIDTLERWIRQGRIPVSKTGDMGVFHEAELNKWAARQKKIIPACEDPSGGVCHSPEFILVSAMENGGVHHGITGTDRDSVLQAAVCRVPGLSAVQQDELFQQLLAREQLTSTGIGHGMAIPHPRNPLDKGLKTPMVVTCYLDNSVPFNAIDDLPVSTLFLILSPAVACHLSLLSRLSFCLRDSEFISFVKTRPLADALLACIRTKEAQIEKKGV</sequence>
<dbReference type="EMBL" id="FWXY01000002">
    <property type="protein sequence ID" value="SMC46656.1"/>
    <property type="molecule type" value="Genomic_DNA"/>
</dbReference>
<name>A0A1W1ZE93_9BACT</name>
<dbReference type="RefSeq" id="WP_170923676.1">
    <property type="nucleotide sequence ID" value="NZ_FWXY01000002.1"/>
</dbReference>
<dbReference type="PROSITE" id="PS50943">
    <property type="entry name" value="HTH_CROC1"/>
    <property type="match status" value="1"/>
</dbReference>
<gene>
    <name evidence="3" type="ORF">SAMN02746065_102232</name>
</gene>
<dbReference type="Pfam" id="PF00359">
    <property type="entry name" value="PTS_EIIA_2"/>
    <property type="match status" value="1"/>
</dbReference>
<dbReference type="Gene3D" id="3.40.930.10">
    <property type="entry name" value="Mannitol-specific EII, Chain A"/>
    <property type="match status" value="1"/>
</dbReference>
<dbReference type="AlphaFoldDB" id="A0A1W1ZE93"/>
<dbReference type="InterPro" id="IPR051541">
    <property type="entry name" value="PTS_SugarTrans_NitroReg"/>
</dbReference>